<keyword evidence="3" id="KW-1185">Reference proteome</keyword>
<organism evidence="2 3">
    <name type="scientific">Natronoflexus pectinivorans</name>
    <dbReference type="NCBI Taxonomy" id="682526"/>
    <lineage>
        <taxon>Bacteria</taxon>
        <taxon>Pseudomonadati</taxon>
        <taxon>Bacteroidota</taxon>
        <taxon>Bacteroidia</taxon>
        <taxon>Marinilabiliales</taxon>
        <taxon>Marinilabiliaceae</taxon>
        <taxon>Natronoflexus</taxon>
    </lineage>
</organism>
<dbReference type="RefSeq" id="WP_132434673.1">
    <property type="nucleotide sequence ID" value="NZ_SLWK01000013.1"/>
</dbReference>
<dbReference type="Gene3D" id="3.30.420.40">
    <property type="match status" value="2"/>
</dbReference>
<dbReference type="InterPro" id="IPR000600">
    <property type="entry name" value="ROK"/>
</dbReference>
<dbReference type="PANTHER" id="PTHR18964:SF149">
    <property type="entry name" value="BIFUNCTIONAL UDP-N-ACETYLGLUCOSAMINE 2-EPIMERASE_N-ACETYLMANNOSAMINE KINASE"/>
    <property type="match status" value="1"/>
</dbReference>
<dbReference type="Pfam" id="PF00480">
    <property type="entry name" value="ROK"/>
    <property type="match status" value="1"/>
</dbReference>
<comment type="similarity">
    <text evidence="1">Belongs to the ROK (NagC/XylR) family.</text>
</comment>
<dbReference type="CDD" id="cd23763">
    <property type="entry name" value="ASKHA_ATPase_ROK"/>
    <property type="match status" value="1"/>
</dbReference>
<reference evidence="2 3" key="1">
    <citation type="submission" date="2019-03" db="EMBL/GenBank/DDBJ databases">
        <title>Genomic Encyclopedia of Type Strains, Phase IV (KMG-IV): sequencing the most valuable type-strain genomes for metagenomic binning, comparative biology and taxonomic classification.</title>
        <authorList>
            <person name="Goeker M."/>
        </authorList>
    </citation>
    <scope>NUCLEOTIDE SEQUENCE [LARGE SCALE GENOMIC DNA]</scope>
    <source>
        <strain evidence="2 3">DSM 24179</strain>
    </source>
</reference>
<evidence type="ECO:0000313" key="2">
    <source>
        <dbReference type="EMBL" id="TCO06094.1"/>
    </source>
</evidence>
<comment type="caution">
    <text evidence="2">The sequence shown here is derived from an EMBL/GenBank/DDBJ whole genome shotgun (WGS) entry which is preliminary data.</text>
</comment>
<evidence type="ECO:0000313" key="3">
    <source>
        <dbReference type="Proteomes" id="UP000295221"/>
    </source>
</evidence>
<sequence length="291" mass="32890">MLRDLSHTNKPVVGVFLGGKILKVGRVSNDTVEEMVTVEIDNYAGEEDVLNQLIKTIESVFTPEIAGIGIGVPSMVDVEQGIVYNVEHIPSWRKVYLGDLLKAHFKKEIYVNNDANCFAVGEKYYGKGWKYNNLAVIFAGEGLGVGIIADNRLYSGTNCGAGEFGYISYRDHNYEYYCTQSYFELKYGLKPNALFKRAKKEDKIALAILEQFGYDFGNFIKTILFAVDPECIIIGGDITRFFPYFEPYMWKTIRKHPFDKAIEKLRIDVSEKQDVAVLGAAALYFDAEKKI</sequence>
<proteinExistence type="inferred from homology"/>
<dbReference type="SUPFAM" id="SSF53067">
    <property type="entry name" value="Actin-like ATPase domain"/>
    <property type="match status" value="1"/>
</dbReference>
<gene>
    <name evidence="2" type="ORF">EV194_1139</name>
</gene>
<evidence type="ECO:0000256" key="1">
    <source>
        <dbReference type="ARBA" id="ARBA00006479"/>
    </source>
</evidence>
<dbReference type="EMBL" id="SLWK01000013">
    <property type="protein sequence ID" value="TCO06094.1"/>
    <property type="molecule type" value="Genomic_DNA"/>
</dbReference>
<dbReference type="AlphaFoldDB" id="A0A4V6NMN5"/>
<dbReference type="GO" id="GO:0016301">
    <property type="term" value="F:kinase activity"/>
    <property type="evidence" value="ECO:0007669"/>
    <property type="project" value="UniProtKB-KW"/>
</dbReference>
<dbReference type="Proteomes" id="UP000295221">
    <property type="component" value="Unassembled WGS sequence"/>
</dbReference>
<protein>
    <submittedName>
        <fullName evidence="2">Glucokinase</fullName>
    </submittedName>
</protein>
<keyword evidence="2" id="KW-0808">Transferase</keyword>
<accession>A0A4V6NMN5</accession>
<name>A0A4V6NMN5_9BACT</name>
<keyword evidence="2" id="KW-0418">Kinase</keyword>
<dbReference type="InterPro" id="IPR043129">
    <property type="entry name" value="ATPase_NBD"/>
</dbReference>
<dbReference type="PANTHER" id="PTHR18964">
    <property type="entry name" value="ROK (REPRESSOR, ORF, KINASE) FAMILY"/>
    <property type="match status" value="1"/>
</dbReference>
<dbReference type="OrthoDB" id="9810372at2"/>